<proteinExistence type="predicted"/>
<reference evidence="1 2" key="1">
    <citation type="submission" date="2016-10" db="EMBL/GenBank/DDBJ databases">
        <authorList>
            <person name="de Groot N.N."/>
        </authorList>
    </citation>
    <scope>NUCLEOTIDE SEQUENCE [LARGE SCALE GENOMIC DNA]</scope>
    <source>
        <strain evidence="1 2">AR32</strain>
    </source>
</reference>
<sequence length="85" mass="10279">MIKTIIEYLTYREELEMAVLYLNLEKLKYLVAMDIFDEDCLLSNDINETKQRYPLYVINLCYSYIFTKDPYRCFVEKNNGKAERV</sequence>
<gene>
    <name evidence="1" type="ORF">SAMN05216354_1172</name>
</gene>
<name>A0A1H5U0P4_XYLRU</name>
<evidence type="ECO:0000313" key="1">
    <source>
        <dbReference type="EMBL" id="SEF68613.1"/>
    </source>
</evidence>
<dbReference type="EMBL" id="FNUV01000003">
    <property type="protein sequence ID" value="SEF68613.1"/>
    <property type="molecule type" value="Genomic_DNA"/>
</dbReference>
<protein>
    <submittedName>
        <fullName evidence="1">Uncharacterized protein</fullName>
    </submittedName>
</protein>
<evidence type="ECO:0000313" key="2">
    <source>
        <dbReference type="Proteomes" id="UP000236735"/>
    </source>
</evidence>
<dbReference type="Proteomes" id="UP000236735">
    <property type="component" value="Unassembled WGS sequence"/>
</dbReference>
<organism evidence="1 2">
    <name type="scientific">Xylanibacter ruminicola</name>
    <name type="common">Prevotella ruminicola</name>
    <dbReference type="NCBI Taxonomy" id="839"/>
    <lineage>
        <taxon>Bacteria</taxon>
        <taxon>Pseudomonadati</taxon>
        <taxon>Bacteroidota</taxon>
        <taxon>Bacteroidia</taxon>
        <taxon>Bacteroidales</taxon>
        <taxon>Prevotellaceae</taxon>
        <taxon>Xylanibacter</taxon>
    </lineage>
</organism>
<dbReference type="AlphaFoldDB" id="A0A1H5U0P4"/>
<dbReference type="RefSeq" id="WP_146063105.1">
    <property type="nucleotide sequence ID" value="NZ_FNUV01000003.1"/>
</dbReference>
<accession>A0A1H5U0P4</accession>